<keyword evidence="3" id="KW-1185">Reference proteome</keyword>
<comment type="caution">
    <text evidence="2">The sequence shown here is derived from an EMBL/GenBank/DDBJ whole genome shotgun (WGS) entry which is preliminary data.</text>
</comment>
<feature type="compositionally biased region" description="Acidic residues" evidence="1">
    <location>
        <begin position="154"/>
        <end position="163"/>
    </location>
</feature>
<accession>A0ABQ7SE92</accession>
<dbReference type="PANTHER" id="PTHR14932:SF1">
    <property type="entry name" value="RAB-LIKE PROTEIN 6"/>
    <property type="match status" value="1"/>
</dbReference>
<feature type="compositionally biased region" description="Basic and acidic residues" evidence="1">
    <location>
        <begin position="218"/>
        <end position="234"/>
    </location>
</feature>
<feature type="compositionally biased region" description="Basic and acidic residues" evidence="1">
    <location>
        <begin position="164"/>
        <end position="179"/>
    </location>
</feature>
<sequence length="246" mass="26931">MEPNDRDAPGGNPLVAGFQDDLDLDDRPSGRPSSPPELVPSKNITLSSEEEEEEEEQSSKKSSKSPEPAASTKAPDPKTPFPTAQLGFEQNSSSAFSMTILHPEAAPAAASLQPLKVPSHSKASASRQKGDRVEESESDPEGPIATQMLSFVMDDPDFESEESDSQKKRGEEFPVREDLSDISDEEIPPKLPQPAKPIIHSFKMKNDSDLFGLGLGEPSRKESSDEDKEKQSSKEKKKKKKRNSKE</sequence>
<feature type="non-terminal residue" evidence="2">
    <location>
        <position position="246"/>
    </location>
</feature>
<evidence type="ECO:0000313" key="2">
    <source>
        <dbReference type="EMBL" id="KAH0615652.1"/>
    </source>
</evidence>
<name>A0ABQ7SE92_PHRPL</name>
<dbReference type="InterPro" id="IPR040385">
    <property type="entry name" value="RABL6"/>
</dbReference>
<evidence type="ECO:0000256" key="1">
    <source>
        <dbReference type="SAM" id="MobiDB-lite"/>
    </source>
</evidence>
<evidence type="ECO:0000313" key="3">
    <source>
        <dbReference type="Proteomes" id="UP000826234"/>
    </source>
</evidence>
<organism evidence="2 3">
    <name type="scientific">Phrynosoma platyrhinos</name>
    <name type="common">Desert horned lizard</name>
    <dbReference type="NCBI Taxonomy" id="52577"/>
    <lineage>
        <taxon>Eukaryota</taxon>
        <taxon>Metazoa</taxon>
        <taxon>Chordata</taxon>
        <taxon>Craniata</taxon>
        <taxon>Vertebrata</taxon>
        <taxon>Euteleostomi</taxon>
        <taxon>Lepidosauria</taxon>
        <taxon>Squamata</taxon>
        <taxon>Bifurcata</taxon>
        <taxon>Unidentata</taxon>
        <taxon>Episquamata</taxon>
        <taxon>Toxicofera</taxon>
        <taxon>Iguania</taxon>
        <taxon>Phrynosomatidae</taxon>
        <taxon>Phrynosomatinae</taxon>
        <taxon>Phrynosoma</taxon>
    </lineage>
</organism>
<dbReference type="PANTHER" id="PTHR14932">
    <property type="entry name" value="RAS GTPASE-RELATED"/>
    <property type="match status" value="1"/>
</dbReference>
<reference evidence="2 3" key="1">
    <citation type="journal article" date="2022" name="Gigascience">
        <title>A chromosome-level genome assembly and annotation of the desert horned lizard, Phrynosoma platyrhinos, provides insight into chromosomal rearrangements among reptiles.</title>
        <authorList>
            <person name="Koochekian N."/>
            <person name="Ascanio A."/>
            <person name="Farleigh K."/>
            <person name="Card D.C."/>
            <person name="Schield D.R."/>
            <person name="Castoe T.A."/>
            <person name="Jezkova T."/>
        </authorList>
    </citation>
    <scope>NUCLEOTIDE SEQUENCE [LARGE SCALE GENOMIC DNA]</scope>
    <source>
        <strain evidence="2">NK-2021</strain>
    </source>
</reference>
<protein>
    <submittedName>
        <fullName evidence="2">Uncharacterized protein</fullName>
    </submittedName>
</protein>
<feature type="region of interest" description="Disordered" evidence="1">
    <location>
        <begin position="1"/>
        <end position="90"/>
    </location>
</feature>
<dbReference type="Proteomes" id="UP000826234">
    <property type="component" value="Unassembled WGS sequence"/>
</dbReference>
<feature type="compositionally biased region" description="Basic residues" evidence="1">
    <location>
        <begin position="235"/>
        <end position="246"/>
    </location>
</feature>
<feature type="region of interest" description="Disordered" evidence="1">
    <location>
        <begin position="109"/>
        <end position="246"/>
    </location>
</feature>
<gene>
    <name evidence="2" type="ORF">JD844_005113</name>
</gene>
<proteinExistence type="predicted"/>
<dbReference type="EMBL" id="JAIPUX010005291">
    <property type="protein sequence ID" value="KAH0615652.1"/>
    <property type="molecule type" value="Genomic_DNA"/>
</dbReference>
<feature type="compositionally biased region" description="Low complexity" evidence="1">
    <location>
        <begin position="65"/>
        <end position="74"/>
    </location>
</feature>